<sequence>MTRDHTRPSVVSRRRYDQYIYPDGTHCYRALHTTHAVFRNDIGKLIARAQKADGSLYEFEIAGFELLEPGVVYS</sequence>
<comment type="caution">
    <text evidence="1">The sequence shown here is derived from an EMBL/GenBank/DDBJ whole genome shotgun (WGS) entry which is preliminary data.</text>
</comment>
<accession>A0A2M8WNI9</accession>
<dbReference type="AlphaFoldDB" id="A0A2M8WNI9"/>
<dbReference type="EMBL" id="PGTY01000001">
    <property type="protein sequence ID" value="PJI92436.1"/>
    <property type="molecule type" value="Genomic_DNA"/>
</dbReference>
<dbReference type="OrthoDB" id="7866651at2"/>
<reference evidence="1 2" key="1">
    <citation type="submission" date="2017-11" db="EMBL/GenBank/DDBJ databases">
        <title>Genomic Encyclopedia of Archaeal and Bacterial Type Strains, Phase II (KMG-II): From Individual Species to Whole Genera.</title>
        <authorList>
            <person name="Goeker M."/>
        </authorList>
    </citation>
    <scope>NUCLEOTIDE SEQUENCE [LARGE SCALE GENOMIC DNA]</scope>
    <source>
        <strain evidence="1 2">DSM 29128</strain>
    </source>
</reference>
<keyword evidence="2" id="KW-1185">Reference proteome</keyword>
<gene>
    <name evidence="1" type="ORF">BC777_1286</name>
</gene>
<dbReference type="RefSeq" id="WP_100367256.1">
    <property type="nucleotide sequence ID" value="NZ_PGTY01000001.1"/>
</dbReference>
<evidence type="ECO:0000313" key="1">
    <source>
        <dbReference type="EMBL" id="PJI92436.1"/>
    </source>
</evidence>
<evidence type="ECO:0000313" key="2">
    <source>
        <dbReference type="Proteomes" id="UP000228531"/>
    </source>
</evidence>
<dbReference type="Proteomes" id="UP000228531">
    <property type="component" value="Unassembled WGS sequence"/>
</dbReference>
<proteinExistence type="predicted"/>
<protein>
    <submittedName>
        <fullName evidence="1">Uncharacterized protein</fullName>
    </submittedName>
</protein>
<name>A0A2M8WNI9_9RHOB</name>
<organism evidence="1 2">
    <name type="scientific">Yoonia maricola</name>
    <dbReference type="NCBI Taxonomy" id="420999"/>
    <lineage>
        <taxon>Bacteria</taxon>
        <taxon>Pseudomonadati</taxon>
        <taxon>Pseudomonadota</taxon>
        <taxon>Alphaproteobacteria</taxon>
        <taxon>Rhodobacterales</taxon>
        <taxon>Paracoccaceae</taxon>
        <taxon>Yoonia</taxon>
    </lineage>
</organism>